<protein>
    <submittedName>
        <fullName evidence="2">DedA family protein</fullName>
    </submittedName>
</protein>
<accession>A0ABV3SSA2</accession>
<dbReference type="RefSeq" id="WP_367956638.1">
    <property type="nucleotide sequence ID" value="NZ_JBDPGJ010000006.1"/>
</dbReference>
<organism evidence="2 3">
    <name type="scientific">Aquibium pacificus</name>
    <dbReference type="NCBI Taxonomy" id="3153579"/>
    <lineage>
        <taxon>Bacteria</taxon>
        <taxon>Pseudomonadati</taxon>
        <taxon>Pseudomonadota</taxon>
        <taxon>Alphaproteobacteria</taxon>
        <taxon>Hyphomicrobiales</taxon>
        <taxon>Phyllobacteriaceae</taxon>
        <taxon>Aquibium</taxon>
    </lineage>
</organism>
<keyword evidence="1" id="KW-0812">Transmembrane</keyword>
<evidence type="ECO:0000313" key="3">
    <source>
        <dbReference type="Proteomes" id="UP001556692"/>
    </source>
</evidence>
<dbReference type="Proteomes" id="UP001556692">
    <property type="component" value="Unassembled WGS sequence"/>
</dbReference>
<reference evidence="2 3" key="1">
    <citation type="submission" date="2024-05" db="EMBL/GenBank/DDBJ databases">
        <authorList>
            <person name="Jiang F."/>
        </authorList>
    </citation>
    <scope>NUCLEOTIDE SEQUENCE [LARGE SCALE GENOMIC DNA]</scope>
    <source>
        <strain evidence="2 3">LZ166</strain>
    </source>
</reference>
<keyword evidence="3" id="KW-1185">Reference proteome</keyword>
<feature type="transmembrane region" description="Helical" evidence="1">
    <location>
        <begin position="18"/>
        <end position="37"/>
    </location>
</feature>
<keyword evidence="1" id="KW-1133">Transmembrane helix</keyword>
<evidence type="ECO:0000256" key="1">
    <source>
        <dbReference type="SAM" id="Phobius"/>
    </source>
</evidence>
<keyword evidence="1" id="KW-0472">Membrane</keyword>
<evidence type="ECO:0000313" key="2">
    <source>
        <dbReference type="EMBL" id="MEX0408781.1"/>
    </source>
</evidence>
<comment type="caution">
    <text evidence="2">The sequence shown here is derived from an EMBL/GenBank/DDBJ whole genome shotgun (WGS) entry which is preliminary data.</text>
</comment>
<name>A0ABV3SSA2_9HYPH</name>
<gene>
    <name evidence="2" type="ORF">ABGN05_24360</name>
</gene>
<sequence length="65" mass="6848">MTGTGSGEPDSFRPCHGWYRSWAGALTVTAGILRVPLSSFPVLATIDKTARYIVLALAILGLIAS</sequence>
<proteinExistence type="predicted"/>
<dbReference type="EMBL" id="JBDPGJ010000006">
    <property type="protein sequence ID" value="MEX0408781.1"/>
    <property type="molecule type" value="Genomic_DNA"/>
</dbReference>